<comment type="caution">
    <text evidence="2">The sequence shown here is derived from an EMBL/GenBank/DDBJ whole genome shotgun (WGS) entry which is preliminary data.</text>
</comment>
<organism evidence="2 3">
    <name type="scientific">Pocillopora meandrina</name>
    <dbReference type="NCBI Taxonomy" id="46732"/>
    <lineage>
        <taxon>Eukaryota</taxon>
        <taxon>Metazoa</taxon>
        <taxon>Cnidaria</taxon>
        <taxon>Anthozoa</taxon>
        <taxon>Hexacorallia</taxon>
        <taxon>Scleractinia</taxon>
        <taxon>Astrocoeniina</taxon>
        <taxon>Pocilloporidae</taxon>
        <taxon>Pocillopora</taxon>
    </lineage>
</organism>
<evidence type="ECO:0000259" key="1">
    <source>
        <dbReference type="Pfam" id="PF03070"/>
    </source>
</evidence>
<dbReference type="AlphaFoldDB" id="A0AAU9XBL4"/>
<sequence>MNSYSFQETRRNPQTARKVTFNLSLFSPMPSLKQEGSFSSALFNEPMSEIIRNLAKESEYIQGMVKGILDPNVFGGYTVQDAAYCFNAVDPYERAAEKMQEVGKPEFSLLYRTQSESFKSYNQYFLQTWRLQNTDSVAMGPAAATYVGYERALSQNDPKYLCNAMLPCAMLWPWITDQLIASVDKNPYHIWFKDKKKKTTSERFSSFFSAASLLNESLVIFRRYGMLRSFVVTARKVTFHLIFFSPVTYDEQDGSLSSCLSNERIYGPGLPDVISFPQVPSLKPGESFCSALFNAPKSERIRNLAKESTFFQSMVKGSLNPKVYGGYMVQDAAYCFNAVDSYERAAEKMQEVGKPEFSLFYRTQSEKFKGYNKDFLEKWRLRNSDSVAMEPAAATYVGYERALSQNDPKYLCIAMLPCKMLWPWIADQLIDSVDKNNPYYFWFDENKPRPGHKSDLERFVDRVFVQVEPEEQQKCLSIFQEGLVNELNFFRSACNQTLIYYSSFQE</sequence>
<dbReference type="PANTHER" id="PTHR43198">
    <property type="entry name" value="BIFUNCTIONAL TH2 PROTEIN"/>
    <property type="match status" value="1"/>
</dbReference>
<gene>
    <name evidence="2" type="ORF">PMEA_00020236</name>
</gene>
<dbReference type="Proteomes" id="UP001159428">
    <property type="component" value="Unassembled WGS sequence"/>
</dbReference>
<dbReference type="GO" id="GO:0005829">
    <property type="term" value="C:cytosol"/>
    <property type="evidence" value="ECO:0007669"/>
    <property type="project" value="TreeGrafter"/>
</dbReference>
<keyword evidence="3" id="KW-1185">Reference proteome</keyword>
<evidence type="ECO:0000313" key="3">
    <source>
        <dbReference type="Proteomes" id="UP001159428"/>
    </source>
</evidence>
<reference evidence="2 3" key="1">
    <citation type="submission" date="2022-05" db="EMBL/GenBank/DDBJ databases">
        <authorList>
            <consortium name="Genoscope - CEA"/>
            <person name="William W."/>
        </authorList>
    </citation>
    <scope>NUCLEOTIDE SEQUENCE [LARGE SCALE GENOMIC DNA]</scope>
</reference>
<dbReference type="Pfam" id="PF03070">
    <property type="entry name" value="TENA_THI-4"/>
    <property type="match status" value="1"/>
</dbReference>
<feature type="domain" description="Thiaminase-2/PQQC" evidence="1">
    <location>
        <begin position="309"/>
        <end position="495"/>
    </location>
</feature>
<protein>
    <recommendedName>
        <fullName evidence="1">Thiaminase-2/PQQC domain-containing protein</fullName>
    </recommendedName>
</protein>
<dbReference type="Gene3D" id="1.20.910.10">
    <property type="entry name" value="Heme oxygenase-like"/>
    <property type="match status" value="2"/>
</dbReference>
<proteinExistence type="predicted"/>
<dbReference type="InterPro" id="IPR004305">
    <property type="entry name" value="Thiaminase-2/PQQC"/>
</dbReference>
<accession>A0AAU9XBL4</accession>
<dbReference type="InterPro" id="IPR050967">
    <property type="entry name" value="Thiamine_Salvage_TenA"/>
</dbReference>
<dbReference type="SUPFAM" id="SSF48613">
    <property type="entry name" value="Heme oxygenase-like"/>
    <property type="match status" value="2"/>
</dbReference>
<name>A0AAU9XBL4_9CNID</name>
<dbReference type="InterPro" id="IPR016084">
    <property type="entry name" value="Haem_Oase-like_multi-hlx"/>
</dbReference>
<evidence type="ECO:0000313" key="2">
    <source>
        <dbReference type="EMBL" id="CAH3142788.1"/>
    </source>
</evidence>
<dbReference type="GO" id="GO:0006772">
    <property type="term" value="P:thiamine metabolic process"/>
    <property type="evidence" value="ECO:0007669"/>
    <property type="project" value="UniProtKB-ARBA"/>
</dbReference>
<dbReference type="PANTHER" id="PTHR43198:SF2">
    <property type="entry name" value="SI:CH1073-67J19.1-RELATED"/>
    <property type="match status" value="1"/>
</dbReference>
<dbReference type="CDD" id="cd19359">
    <property type="entry name" value="TenA_C_Bt3146-like"/>
    <property type="match status" value="1"/>
</dbReference>
<dbReference type="EMBL" id="CALNXJ010000037">
    <property type="protein sequence ID" value="CAH3142788.1"/>
    <property type="molecule type" value="Genomic_DNA"/>
</dbReference>